<keyword evidence="3" id="KW-0328">Glycosyltransferase</keyword>
<organism evidence="7 8">
    <name type="scientific">Mucor flavus</name>
    <dbReference type="NCBI Taxonomy" id="439312"/>
    <lineage>
        <taxon>Eukaryota</taxon>
        <taxon>Fungi</taxon>
        <taxon>Fungi incertae sedis</taxon>
        <taxon>Mucoromycota</taxon>
        <taxon>Mucoromycotina</taxon>
        <taxon>Mucoromycetes</taxon>
        <taxon>Mucorales</taxon>
        <taxon>Mucorineae</taxon>
        <taxon>Mucoraceae</taxon>
        <taxon>Mucor</taxon>
    </lineage>
</organism>
<evidence type="ECO:0000256" key="4">
    <source>
        <dbReference type="ARBA" id="ARBA00022679"/>
    </source>
</evidence>
<dbReference type="InterPro" id="IPR001849">
    <property type="entry name" value="PH_domain"/>
</dbReference>
<dbReference type="EMBL" id="BAABUK010000012">
    <property type="protein sequence ID" value="GAA5812088.1"/>
    <property type="molecule type" value="Genomic_DNA"/>
</dbReference>
<name>A0ABP9YZ14_9FUNG</name>
<dbReference type="SUPFAM" id="SSF53756">
    <property type="entry name" value="UDP-Glycosyltransferase/glycogen phosphorylase"/>
    <property type="match status" value="1"/>
</dbReference>
<feature type="domain" description="PH" evidence="6">
    <location>
        <begin position="136"/>
        <end position="232"/>
    </location>
</feature>
<evidence type="ECO:0000256" key="3">
    <source>
        <dbReference type="ARBA" id="ARBA00022676"/>
    </source>
</evidence>
<dbReference type="SMART" id="SM00233">
    <property type="entry name" value="PH"/>
    <property type="match status" value="1"/>
</dbReference>
<feature type="compositionally biased region" description="Polar residues" evidence="5">
    <location>
        <begin position="410"/>
        <end position="424"/>
    </location>
</feature>
<accession>A0ABP9YZ14</accession>
<dbReference type="InterPro" id="IPR011993">
    <property type="entry name" value="PH-like_dom_sf"/>
</dbReference>
<comment type="caution">
    <text evidence="7">The sequence shown here is derived from an EMBL/GenBank/DDBJ whole genome shotgun (WGS) entry which is preliminary data.</text>
</comment>
<evidence type="ECO:0000259" key="6">
    <source>
        <dbReference type="PROSITE" id="PS50003"/>
    </source>
</evidence>
<dbReference type="Pfam" id="PF06722">
    <property type="entry name" value="EryCIII-like_C"/>
    <property type="match status" value="1"/>
</dbReference>
<dbReference type="Pfam" id="PF02893">
    <property type="entry name" value="GRAM"/>
    <property type="match status" value="2"/>
</dbReference>
<feature type="compositionally biased region" description="Low complexity" evidence="5">
    <location>
        <begin position="452"/>
        <end position="465"/>
    </location>
</feature>
<reference evidence="7 8" key="1">
    <citation type="submission" date="2024-04" db="EMBL/GenBank/DDBJ databases">
        <title>genome sequences of Mucor flavus KT1a and Helicostylum pulchrum KT1b strains isolated from the surface of a dry-aged beef.</title>
        <authorList>
            <person name="Toyotome T."/>
            <person name="Hosono M."/>
            <person name="Torimaru M."/>
            <person name="Fukuda K."/>
            <person name="Mikami N."/>
        </authorList>
    </citation>
    <scope>NUCLEOTIDE SEQUENCE [LARGE SCALE GENOMIC DNA]</scope>
    <source>
        <strain evidence="7 8">KT1a</strain>
    </source>
</reference>
<sequence length="1263" mass="143064">MSDVSEEQLNYIGKDKAVQTEQMIVSDEHGTISDSPPNTRPISTLTRNLTEMSIECSPISAKEENTIKIDDIGDMEISKKGIVQDKVKTVFELPDTEILVNEFPCYFIRLVTIPGWMYITNNHICFYASLPAKKKGPHKSGYLSKKNHITSPRTYRYFFELKNHVLSWYSSAESKYSPLNSIDLKYVTKIEPSRLKKHGIRLHTADSQNYTIIADSELSQKEWMDELRKGVFVAQHSGNSVRIVLPFTKIAFVEKPSVFEFANNIKIKFVDDIAEEEDYYFAFFPDIELVFNEIMTVWRSHAPIAAVTLNDVKKRPLSMPPNSKPSSNSTSFLSFDTFFENVSPAALPTMLMGKLMSVTGLFQNNSTTSAMTQEEEEEEVLSDNTEYETQVVNTNQQRSHLFSSVKIPSMPSNSKDPVLSTSPPDLTKKQKRNSIFFNWTTSEPMVVVDTNSSSSDTLSSAEESSPTSDDRSKSQTTRPRSSTFNSISKIPRAVSEAIKHQVLPQPQPGRSKSNSLSMLRKNIYPFYRSNSRKDANYMYTADTTVHPNQSGDISLTPPQVITTRNRSASLGNRLMSGGSKTWHKLTPSGDFYFNQQHMNENQHRHPKGPMWTNTKMINELKRAVQEGELSRQIDTSSINQVNDQESASNSLDVSLAEEQRTMNEHLNANFPMLLKTEHVEAAFKASFWRTIPYPGKIYITDRYFCFHSKILAGQQKLIVPWSDVIQVDKPKSKSYYLLHGISLIVKNITDPIYFDFSSLEIRDYCFAVCSLKYENQSTFDESSVYSKESRIGAFSMSSVILDRSEHIEPPIDFDGPPLLANSISTPSTFTKKYNLPEGPLHFTCLTIGSRGDVQPYVALCKELQKDGHRCRIATHPEYKKWITDHGIEFRSVGGDPGELMENFAFLSVSFIREGTKFFYHWFESLLESAYEACKGTDVLIESPSVMIGVHMAEKLGIPYIRSMPFPFTRTTKFPHPFAMQATAGGRIYNDMTYVMIDMALWTGTARYVNRFRRKVLHLPSTTLDKLQLWKVPYIYSFSPIVVHPPKDWPDFIHCTGYWFLDNSDQSWEPDSSLVQFLKGDQPIVYIGFGSIIVPDAAETTRTIVDAVLKSGIKAIICKGWSTRSTSKKPNEEEEVLLDSYPGIIYHIDAVPHDWLFPQIQAVVHHGGAGTTAAGLRAGLPTVVKPFFGDQRFWGQRVEELGVGLCLNKLTKNSLTDALISITQNRTMIAKAQGVGEMIRKENGPRNAVESIYREFEFAKEQRV</sequence>
<feature type="compositionally biased region" description="Polar residues" evidence="5">
    <location>
        <begin position="474"/>
        <end position="488"/>
    </location>
</feature>
<dbReference type="Gene3D" id="3.40.50.2000">
    <property type="entry name" value="Glycogen Phosphorylase B"/>
    <property type="match status" value="2"/>
</dbReference>
<dbReference type="PROSITE" id="PS50003">
    <property type="entry name" value="PH_DOMAIN"/>
    <property type="match status" value="1"/>
</dbReference>
<dbReference type="InterPro" id="IPR050426">
    <property type="entry name" value="Glycosyltransferase_28"/>
</dbReference>
<feature type="region of interest" description="Disordered" evidence="5">
    <location>
        <begin position="406"/>
        <end position="427"/>
    </location>
</feature>
<dbReference type="SMART" id="SM00568">
    <property type="entry name" value="GRAM"/>
    <property type="match status" value="2"/>
</dbReference>
<dbReference type="InterPro" id="IPR010610">
    <property type="entry name" value="EryCIII-like_C"/>
</dbReference>
<keyword evidence="4" id="KW-0808">Transferase</keyword>
<dbReference type="CDD" id="cd03784">
    <property type="entry name" value="GT1_Gtf-like"/>
    <property type="match status" value="1"/>
</dbReference>
<dbReference type="PANTHER" id="PTHR48050">
    <property type="entry name" value="STEROL 3-BETA-GLUCOSYLTRANSFERASE"/>
    <property type="match status" value="1"/>
</dbReference>
<dbReference type="Pfam" id="PF03033">
    <property type="entry name" value="Glyco_transf_28"/>
    <property type="match status" value="1"/>
</dbReference>
<dbReference type="InterPro" id="IPR004182">
    <property type="entry name" value="GRAM"/>
</dbReference>
<dbReference type="EC" id="2.4.1.173" evidence="2"/>
<evidence type="ECO:0000256" key="5">
    <source>
        <dbReference type="SAM" id="MobiDB-lite"/>
    </source>
</evidence>
<dbReference type="InterPro" id="IPR002213">
    <property type="entry name" value="UDP_glucos_trans"/>
</dbReference>
<keyword evidence="8" id="KW-1185">Reference proteome</keyword>
<dbReference type="Pfam" id="PF00169">
    <property type="entry name" value="PH"/>
    <property type="match status" value="1"/>
</dbReference>
<evidence type="ECO:0000256" key="1">
    <source>
        <dbReference type="ARBA" id="ARBA00006962"/>
    </source>
</evidence>
<dbReference type="SUPFAM" id="SSF50729">
    <property type="entry name" value="PH domain-like"/>
    <property type="match status" value="1"/>
</dbReference>
<dbReference type="Proteomes" id="UP001473302">
    <property type="component" value="Unassembled WGS sequence"/>
</dbReference>
<evidence type="ECO:0000256" key="2">
    <source>
        <dbReference type="ARBA" id="ARBA00012650"/>
    </source>
</evidence>
<evidence type="ECO:0000313" key="7">
    <source>
        <dbReference type="EMBL" id="GAA5812088.1"/>
    </source>
</evidence>
<proteinExistence type="inferred from homology"/>
<dbReference type="Gene3D" id="2.30.29.30">
    <property type="entry name" value="Pleckstrin-homology domain (PH domain)/Phosphotyrosine-binding domain (PTB)"/>
    <property type="match status" value="2"/>
</dbReference>
<dbReference type="InterPro" id="IPR004276">
    <property type="entry name" value="GlycoTrans_28_N"/>
</dbReference>
<gene>
    <name evidence="7" type="ORF">MFLAVUS_005538</name>
</gene>
<feature type="region of interest" description="Disordered" evidence="5">
    <location>
        <begin position="449"/>
        <end position="490"/>
    </location>
</feature>
<dbReference type="PANTHER" id="PTHR48050:SF25">
    <property type="entry name" value="STEROL 3-BETA-GLUCOSYLTRANSFERASE"/>
    <property type="match status" value="1"/>
</dbReference>
<comment type="similarity">
    <text evidence="1">Belongs to the glycosyltransferase 28 family.</text>
</comment>
<evidence type="ECO:0000313" key="8">
    <source>
        <dbReference type="Proteomes" id="UP001473302"/>
    </source>
</evidence>
<protein>
    <recommendedName>
        <fullName evidence="2">sterol 3beta-glucosyltransferase</fullName>
        <ecNumber evidence="2">2.4.1.173</ecNumber>
    </recommendedName>
</protein>